<dbReference type="AlphaFoldDB" id="A0A453FCT4"/>
<organism evidence="1 2">
    <name type="scientific">Aegilops tauschii subsp. strangulata</name>
    <name type="common">Goatgrass</name>
    <dbReference type="NCBI Taxonomy" id="200361"/>
    <lineage>
        <taxon>Eukaryota</taxon>
        <taxon>Viridiplantae</taxon>
        <taxon>Streptophyta</taxon>
        <taxon>Embryophyta</taxon>
        <taxon>Tracheophyta</taxon>
        <taxon>Spermatophyta</taxon>
        <taxon>Magnoliopsida</taxon>
        <taxon>Liliopsida</taxon>
        <taxon>Poales</taxon>
        <taxon>Poaceae</taxon>
        <taxon>BOP clade</taxon>
        <taxon>Pooideae</taxon>
        <taxon>Triticodae</taxon>
        <taxon>Triticeae</taxon>
        <taxon>Triticinae</taxon>
        <taxon>Aegilops</taxon>
    </lineage>
</organism>
<reference evidence="2" key="2">
    <citation type="journal article" date="2017" name="Nat. Plants">
        <title>The Aegilops tauschii genome reveals multiple impacts of transposons.</title>
        <authorList>
            <person name="Zhao G."/>
            <person name="Zou C."/>
            <person name="Li K."/>
            <person name="Wang K."/>
            <person name="Li T."/>
            <person name="Gao L."/>
            <person name="Zhang X."/>
            <person name="Wang H."/>
            <person name="Yang Z."/>
            <person name="Liu X."/>
            <person name="Jiang W."/>
            <person name="Mao L."/>
            <person name="Kong X."/>
            <person name="Jiao Y."/>
            <person name="Jia J."/>
        </authorList>
    </citation>
    <scope>NUCLEOTIDE SEQUENCE [LARGE SCALE GENOMIC DNA]</scope>
    <source>
        <strain evidence="2">cv. AL8/78</strain>
    </source>
</reference>
<keyword evidence="2" id="KW-1185">Reference proteome</keyword>
<reference evidence="2" key="1">
    <citation type="journal article" date="2014" name="Science">
        <title>Ancient hybridizations among the ancestral genomes of bread wheat.</title>
        <authorList>
            <consortium name="International Wheat Genome Sequencing Consortium,"/>
            <person name="Marcussen T."/>
            <person name="Sandve S.R."/>
            <person name="Heier L."/>
            <person name="Spannagl M."/>
            <person name="Pfeifer M."/>
            <person name="Jakobsen K.S."/>
            <person name="Wulff B.B."/>
            <person name="Steuernagel B."/>
            <person name="Mayer K.F."/>
            <person name="Olsen O.A."/>
        </authorList>
    </citation>
    <scope>NUCLEOTIDE SEQUENCE [LARGE SCALE GENOMIC DNA]</scope>
    <source>
        <strain evidence="2">cv. AL8/78</strain>
    </source>
</reference>
<dbReference type="Gramene" id="AET3Gv20638500.36">
    <property type="protein sequence ID" value="AET3Gv20638500.36"/>
    <property type="gene ID" value="AET3Gv20638500"/>
</dbReference>
<reference evidence="1" key="4">
    <citation type="submission" date="2019-03" db="UniProtKB">
        <authorList>
            <consortium name="EnsemblPlants"/>
        </authorList>
    </citation>
    <scope>IDENTIFICATION</scope>
</reference>
<proteinExistence type="predicted"/>
<reference evidence="1" key="5">
    <citation type="journal article" date="2021" name="G3 (Bethesda)">
        <title>Aegilops tauschii genome assembly Aet v5.0 features greater sequence contiguity and improved annotation.</title>
        <authorList>
            <person name="Wang L."/>
            <person name="Zhu T."/>
            <person name="Rodriguez J.C."/>
            <person name="Deal K.R."/>
            <person name="Dubcovsky J."/>
            <person name="McGuire P.E."/>
            <person name="Lux T."/>
            <person name="Spannagl M."/>
            <person name="Mayer K.F.X."/>
            <person name="Baldrich P."/>
            <person name="Meyers B.C."/>
            <person name="Huo N."/>
            <person name="Gu Y.Q."/>
            <person name="Zhou H."/>
            <person name="Devos K.M."/>
            <person name="Bennetzen J.L."/>
            <person name="Unver T."/>
            <person name="Budak H."/>
            <person name="Gulick P.J."/>
            <person name="Galiba G."/>
            <person name="Kalapos B."/>
            <person name="Nelson D.R."/>
            <person name="Li P."/>
            <person name="You F.M."/>
            <person name="Luo M.C."/>
            <person name="Dvorak J."/>
        </authorList>
    </citation>
    <scope>NUCLEOTIDE SEQUENCE [LARGE SCALE GENOMIC DNA]</scope>
    <source>
        <strain evidence="1">cv. AL8/78</strain>
    </source>
</reference>
<name>A0A453FCT4_AEGTS</name>
<sequence>MIPQICVCVRARVHYIKSPNPVNLNLPHLISRRHEWLMAGRRRCQVSTVVFPARRSCANADKSSAAFFVCNYRTVAASQTARGRRREQAALICAGIL</sequence>
<evidence type="ECO:0000313" key="1">
    <source>
        <dbReference type="EnsemblPlants" id="AET3Gv20638500.36"/>
    </source>
</evidence>
<evidence type="ECO:0000313" key="2">
    <source>
        <dbReference type="Proteomes" id="UP000015105"/>
    </source>
</evidence>
<dbReference type="Proteomes" id="UP000015105">
    <property type="component" value="Chromosome 3D"/>
</dbReference>
<protein>
    <submittedName>
        <fullName evidence="1">Uncharacterized protein</fullName>
    </submittedName>
</protein>
<accession>A0A453FCT4</accession>
<reference evidence="1" key="3">
    <citation type="journal article" date="2017" name="Nature">
        <title>Genome sequence of the progenitor of the wheat D genome Aegilops tauschii.</title>
        <authorList>
            <person name="Luo M.C."/>
            <person name="Gu Y.Q."/>
            <person name="Puiu D."/>
            <person name="Wang H."/>
            <person name="Twardziok S.O."/>
            <person name="Deal K.R."/>
            <person name="Huo N."/>
            <person name="Zhu T."/>
            <person name="Wang L."/>
            <person name="Wang Y."/>
            <person name="McGuire P.E."/>
            <person name="Liu S."/>
            <person name="Long H."/>
            <person name="Ramasamy R.K."/>
            <person name="Rodriguez J.C."/>
            <person name="Van S.L."/>
            <person name="Yuan L."/>
            <person name="Wang Z."/>
            <person name="Xia Z."/>
            <person name="Xiao L."/>
            <person name="Anderson O.D."/>
            <person name="Ouyang S."/>
            <person name="Liang Y."/>
            <person name="Zimin A.V."/>
            <person name="Pertea G."/>
            <person name="Qi P."/>
            <person name="Bennetzen J.L."/>
            <person name="Dai X."/>
            <person name="Dawson M.W."/>
            <person name="Muller H.G."/>
            <person name="Kugler K."/>
            <person name="Rivarola-Duarte L."/>
            <person name="Spannagl M."/>
            <person name="Mayer K.F.X."/>
            <person name="Lu F.H."/>
            <person name="Bevan M.W."/>
            <person name="Leroy P."/>
            <person name="Li P."/>
            <person name="You F.M."/>
            <person name="Sun Q."/>
            <person name="Liu Z."/>
            <person name="Lyons E."/>
            <person name="Wicker T."/>
            <person name="Salzberg S.L."/>
            <person name="Devos K.M."/>
            <person name="Dvorak J."/>
        </authorList>
    </citation>
    <scope>NUCLEOTIDE SEQUENCE [LARGE SCALE GENOMIC DNA]</scope>
    <source>
        <strain evidence="1">cv. AL8/78</strain>
    </source>
</reference>
<dbReference type="EnsemblPlants" id="AET3Gv20638500.36">
    <property type="protein sequence ID" value="AET3Gv20638500.36"/>
    <property type="gene ID" value="AET3Gv20638500"/>
</dbReference>